<keyword evidence="6" id="KW-0238">DNA-binding</keyword>
<evidence type="ECO:0000256" key="3">
    <source>
        <dbReference type="ARBA" id="ARBA00010343"/>
    </source>
</evidence>
<evidence type="ECO:0000313" key="12">
    <source>
        <dbReference type="Proteomes" id="UP000053144"/>
    </source>
</evidence>
<dbReference type="GO" id="GO:0000786">
    <property type="term" value="C:nucleosome"/>
    <property type="evidence" value="ECO:0007669"/>
    <property type="project" value="UniProtKB-KW"/>
</dbReference>
<keyword evidence="8" id="KW-0544">Nucleosome core</keyword>
<dbReference type="InterPro" id="IPR009072">
    <property type="entry name" value="Histone-fold"/>
</dbReference>
<dbReference type="OrthoDB" id="842664at2759"/>
<feature type="compositionally biased region" description="Basic residues" evidence="9">
    <location>
        <begin position="1"/>
        <end position="18"/>
    </location>
</feature>
<dbReference type="EMBL" id="KQ258259">
    <property type="protein sequence ID" value="KOM25255.1"/>
    <property type="molecule type" value="Genomic_DNA"/>
</dbReference>
<dbReference type="PANTHER" id="PTHR11426">
    <property type="entry name" value="HISTONE H3"/>
    <property type="match status" value="1"/>
</dbReference>
<dbReference type="Pfam" id="PF00125">
    <property type="entry name" value="Histone"/>
    <property type="match status" value="1"/>
</dbReference>
<dbReference type="GO" id="GO:0046982">
    <property type="term" value="F:protein heterodimerization activity"/>
    <property type="evidence" value="ECO:0007669"/>
    <property type="project" value="InterPro"/>
</dbReference>
<accession>A0A0L9T3S2</accession>
<keyword evidence="4" id="KW-0158">Chromosome</keyword>
<evidence type="ECO:0000256" key="6">
    <source>
        <dbReference type="ARBA" id="ARBA00023125"/>
    </source>
</evidence>
<evidence type="ECO:0000259" key="10">
    <source>
        <dbReference type="Pfam" id="PF00125"/>
    </source>
</evidence>
<dbReference type="Proteomes" id="UP000053144">
    <property type="component" value="Unassembled WGS sequence"/>
</dbReference>
<dbReference type="InterPro" id="IPR000164">
    <property type="entry name" value="Histone_H3/CENP-A"/>
</dbReference>
<dbReference type="KEGG" id="var:108318891"/>
<dbReference type="AlphaFoldDB" id="A0A0L9T3S2"/>
<reference evidence="12" key="1">
    <citation type="journal article" date="2015" name="Proc. Natl. Acad. Sci. U.S.A.">
        <title>Genome sequencing of adzuki bean (Vigna angularis) provides insight into high starch and low fat accumulation and domestication.</title>
        <authorList>
            <person name="Yang K."/>
            <person name="Tian Z."/>
            <person name="Chen C."/>
            <person name="Luo L."/>
            <person name="Zhao B."/>
            <person name="Wang Z."/>
            <person name="Yu L."/>
            <person name="Li Y."/>
            <person name="Sun Y."/>
            <person name="Li W."/>
            <person name="Chen Y."/>
            <person name="Li Y."/>
            <person name="Zhang Y."/>
            <person name="Ai D."/>
            <person name="Zhao J."/>
            <person name="Shang C."/>
            <person name="Ma Y."/>
            <person name="Wu B."/>
            <person name="Wang M."/>
            <person name="Gao L."/>
            <person name="Sun D."/>
            <person name="Zhang P."/>
            <person name="Guo F."/>
            <person name="Wang W."/>
            <person name="Li Y."/>
            <person name="Wang J."/>
            <person name="Varshney R.K."/>
            <person name="Wang J."/>
            <person name="Ling H.Q."/>
            <person name="Wan P."/>
        </authorList>
    </citation>
    <scope>NUCLEOTIDE SEQUENCE</scope>
    <source>
        <strain evidence="12">cv. Jingnong 6</strain>
    </source>
</reference>
<dbReference type="STRING" id="3914.A0A0L9T3S2"/>
<dbReference type="Gene3D" id="1.10.20.10">
    <property type="entry name" value="Histone, subunit A"/>
    <property type="match status" value="1"/>
</dbReference>
<evidence type="ECO:0000256" key="8">
    <source>
        <dbReference type="ARBA" id="ARBA00023269"/>
    </source>
</evidence>
<evidence type="ECO:0000256" key="4">
    <source>
        <dbReference type="ARBA" id="ARBA00022454"/>
    </source>
</evidence>
<dbReference type="InterPro" id="IPR007125">
    <property type="entry name" value="H2A/H2B/H3"/>
</dbReference>
<feature type="region of interest" description="Disordered" evidence="9">
    <location>
        <begin position="1"/>
        <end position="66"/>
    </location>
</feature>
<dbReference type="GO" id="GO:0005634">
    <property type="term" value="C:nucleus"/>
    <property type="evidence" value="ECO:0007669"/>
    <property type="project" value="UniProtKB-SubCell"/>
</dbReference>
<evidence type="ECO:0000256" key="5">
    <source>
        <dbReference type="ARBA" id="ARBA00022990"/>
    </source>
</evidence>
<dbReference type="GO" id="GO:0003677">
    <property type="term" value="F:DNA binding"/>
    <property type="evidence" value="ECO:0007669"/>
    <property type="project" value="UniProtKB-KW"/>
</dbReference>
<dbReference type="SMART" id="SM00428">
    <property type="entry name" value="H3"/>
    <property type="match status" value="1"/>
</dbReference>
<dbReference type="CDD" id="cd22911">
    <property type="entry name" value="HFD_H3"/>
    <property type="match status" value="1"/>
</dbReference>
<name>A0A0L9T3S2_PHAAN</name>
<keyword evidence="7" id="KW-0539">Nucleus</keyword>
<protein>
    <recommendedName>
        <fullName evidence="10">Core Histone H2A/H2B/H3 domain-containing protein</fullName>
    </recommendedName>
</protein>
<feature type="compositionally biased region" description="Low complexity" evidence="9">
    <location>
        <begin position="19"/>
        <end position="31"/>
    </location>
</feature>
<evidence type="ECO:0000313" key="11">
    <source>
        <dbReference type="EMBL" id="KOM25255.1"/>
    </source>
</evidence>
<dbReference type="SUPFAM" id="SSF47113">
    <property type="entry name" value="Histone-fold"/>
    <property type="match status" value="1"/>
</dbReference>
<keyword evidence="5" id="KW-0007">Acetylation</keyword>
<dbReference type="OMA" id="FDDSMLC"/>
<feature type="domain" description="Core Histone H2A/H2B/H3" evidence="10">
    <location>
        <begin position="64"/>
        <end position="152"/>
    </location>
</feature>
<comment type="similarity">
    <text evidence="3">Belongs to the histone H3 family.</text>
</comment>
<evidence type="ECO:0000256" key="2">
    <source>
        <dbReference type="ARBA" id="ARBA00004286"/>
    </source>
</evidence>
<dbReference type="Gramene" id="KOM25255">
    <property type="protein sequence ID" value="KOM25255"/>
    <property type="gene ID" value="LR48_Vigan66s000800"/>
</dbReference>
<proteinExistence type="inferred from homology"/>
<comment type="subcellular location">
    <subcellularLocation>
        <location evidence="2">Chromosome</location>
    </subcellularLocation>
    <subcellularLocation>
        <location evidence="1">Nucleus</location>
    </subcellularLocation>
</comment>
<sequence>MARVKHTPASRKVGKGKAKSASTSTPPSQQSPVTRSNSRAQQKEPQEAAAAPQTQGKMKKRSKPGTAALREIRRFQRSCELLIPAAPFIRCVKQITHQFSTEVSRWTPEAVIALQEAAEECLVHLFEDGMLCAIHARRVTLMTKDIQLARRLGVIGRPW</sequence>
<dbReference type="FunFam" id="1.10.20.10:FF:000085">
    <property type="entry name" value="Histone H3.2"/>
    <property type="match status" value="1"/>
</dbReference>
<gene>
    <name evidence="11" type="ORF">LR48_Vigan66s000800</name>
</gene>
<evidence type="ECO:0000256" key="9">
    <source>
        <dbReference type="SAM" id="MobiDB-lite"/>
    </source>
</evidence>
<evidence type="ECO:0000256" key="1">
    <source>
        <dbReference type="ARBA" id="ARBA00004123"/>
    </source>
</evidence>
<organism evidence="11 12">
    <name type="scientific">Phaseolus angularis</name>
    <name type="common">Azuki bean</name>
    <name type="synonym">Vigna angularis</name>
    <dbReference type="NCBI Taxonomy" id="3914"/>
    <lineage>
        <taxon>Eukaryota</taxon>
        <taxon>Viridiplantae</taxon>
        <taxon>Streptophyta</taxon>
        <taxon>Embryophyta</taxon>
        <taxon>Tracheophyta</taxon>
        <taxon>Spermatophyta</taxon>
        <taxon>Magnoliopsida</taxon>
        <taxon>eudicotyledons</taxon>
        <taxon>Gunneridae</taxon>
        <taxon>Pentapetalae</taxon>
        <taxon>rosids</taxon>
        <taxon>fabids</taxon>
        <taxon>Fabales</taxon>
        <taxon>Fabaceae</taxon>
        <taxon>Papilionoideae</taxon>
        <taxon>50 kb inversion clade</taxon>
        <taxon>NPAAA clade</taxon>
        <taxon>indigoferoid/millettioid clade</taxon>
        <taxon>Phaseoleae</taxon>
        <taxon>Vigna</taxon>
    </lineage>
</organism>
<dbReference type="GO" id="GO:0030527">
    <property type="term" value="F:structural constituent of chromatin"/>
    <property type="evidence" value="ECO:0007669"/>
    <property type="project" value="InterPro"/>
</dbReference>
<evidence type="ECO:0000256" key="7">
    <source>
        <dbReference type="ARBA" id="ARBA00023242"/>
    </source>
</evidence>